<dbReference type="Pfam" id="PF00126">
    <property type="entry name" value="HTH_1"/>
    <property type="match status" value="1"/>
</dbReference>
<dbReference type="Proteomes" id="UP000241803">
    <property type="component" value="Unassembled WGS sequence"/>
</dbReference>
<organism evidence="6 7">
    <name type="scientific">Photobacterium indicum</name>
    <dbReference type="NCBI Taxonomy" id="81447"/>
    <lineage>
        <taxon>Bacteria</taxon>
        <taxon>Pseudomonadati</taxon>
        <taxon>Pseudomonadota</taxon>
        <taxon>Gammaproteobacteria</taxon>
        <taxon>Vibrionales</taxon>
        <taxon>Vibrionaceae</taxon>
        <taxon>Photobacterium</taxon>
    </lineage>
</organism>
<evidence type="ECO:0000313" key="7">
    <source>
        <dbReference type="Proteomes" id="UP000241803"/>
    </source>
</evidence>
<keyword evidence="7" id="KW-1185">Reference proteome</keyword>
<dbReference type="AlphaFoldDB" id="A0A2T3LC54"/>
<dbReference type="GO" id="GO:0003700">
    <property type="term" value="F:DNA-binding transcription factor activity"/>
    <property type="evidence" value="ECO:0007669"/>
    <property type="project" value="InterPro"/>
</dbReference>
<evidence type="ECO:0000256" key="1">
    <source>
        <dbReference type="ARBA" id="ARBA00009437"/>
    </source>
</evidence>
<dbReference type="InterPro" id="IPR036388">
    <property type="entry name" value="WH-like_DNA-bd_sf"/>
</dbReference>
<accession>A0A2T3LC54</accession>
<keyword evidence="4" id="KW-0804">Transcription</keyword>
<dbReference type="PANTHER" id="PTHR30579:SF7">
    <property type="entry name" value="HTH-TYPE TRANSCRIPTIONAL REGULATOR LRHA-RELATED"/>
    <property type="match status" value="1"/>
</dbReference>
<feature type="domain" description="HTH lysR-type" evidence="5">
    <location>
        <begin position="58"/>
        <end position="115"/>
    </location>
</feature>
<dbReference type="Pfam" id="PF03466">
    <property type="entry name" value="LysR_substrate"/>
    <property type="match status" value="1"/>
</dbReference>
<dbReference type="InterPro" id="IPR036390">
    <property type="entry name" value="WH_DNA-bd_sf"/>
</dbReference>
<evidence type="ECO:0000256" key="2">
    <source>
        <dbReference type="ARBA" id="ARBA00023015"/>
    </source>
</evidence>
<dbReference type="Gene3D" id="1.10.10.10">
    <property type="entry name" value="Winged helix-like DNA-binding domain superfamily/Winged helix DNA-binding domain"/>
    <property type="match status" value="1"/>
</dbReference>
<comment type="similarity">
    <text evidence="1">Belongs to the LysR transcriptional regulatory family.</text>
</comment>
<evidence type="ECO:0000313" key="6">
    <source>
        <dbReference type="EMBL" id="PSV48917.1"/>
    </source>
</evidence>
<protein>
    <submittedName>
        <fullName evidence="6">LysR family transcriptional regulator</fullName>
    </submittedName>
</protein>
<comment type="caution">
    <text evidence="6">The sequence shown here is derived from an EMBL/GenBank/DDBJ whole genome shotgun (WGS) entry which is preliminary data.</text>
</comment>
<keyword evidence="3" id="KW-0238">DNA-binding</keyword>
<dbReference type="Gene3D" id="3.40.190.10">
    <property type="entry name" value="Periplasmic binding protein-like II"/>
    <property type="match status" value="2"/>
</dbReference>
<sequence length="345" mass="38695">MKAGTAQLPITIKKTYTSTKRIIVNLRFRIYELNRKCLIYKAEEIAEMDKRLKIGLLLDLELLRTFVMVAKTGELKKAAEAIFRSQAAVSMQMKRLEELVGCTLMERSNRGIQLTGAGETLLGYSEQFLKLNNATFSALNERDLSGQFNFGVPTDYAQDFLNYFMPVLTREIPNLEARIVCDRSRNLREKLEAGELDIAIVAGEADYTDDLLLWSERLIWSASTHINLKELKEVPVAIYDDNCIVSDLCISGLKKANISYRQVFSSSILENVATAVHSGFAISLLPESMFNACKIQEVSSSILKSNLVLNMNMINSPMIDEPILTKIAECLRLASTSQRLGKTSV</sequence>
<dbReference type="EMBL" id="PYOC01000002">
    <property type="protein sequence ID" value="PSV48917.1"/>
    <property type="molecule type" value="Genomic_DNA"/>
</dbReference>
<dbReference type="SUPFAM" id="SSF46785">
    <property type="entry name" value="Winged helix' DNA-binding domain"/>
    <property type="match status" value="1"/>
</dbReference>
<dbReference type="PROSITE" id="PS50931">
    <property type="entry name" value="HTH_LYSR"/>
    <property type="match status" value="1"/>
</dbReference>
<evidence type="ECO:0000259" key="5">
    <source>
        <dbReference type="PROSITE" id="PS50931"/>
    </source>
</evidence>
<dbReference type="SUPFAM" id="SSF53850">
    <property type="entry name" value="Periplasmic binding protein-like II"/>
    <property type="match status" value="1"/>
</dbReference>
<dbReference type="InterPro" id="IPR050176">
    <property type="entry name" value="LTTR"/>
</dbReference>
<keyword evidence="2" id="KW-0805">Transcription regulation</keyword>
<evidence type="ECO:0000256" key="3">
    <source>
        <dbReference type="ARBA" id="ARBA00023125"/>
    </source>
</evidence>
<reference evidence="6 7" key="1">
    <citation type="submission" date="2018-03" db="EMBL/GenBank/DDBJ databases">
        <title>Whole genome sequencing of Histamine producing bacteria.</title>
        <authorList>
            <person name="Butler K."/>
        </authorList>
    </citation>
    <scope>NUCLEOTIDE SEQUENCE [LARGE SCALE GENOMIC DNA]</scope>
    <source>
        <strain evidence="6 7">ATCC 19614</strain>
    </source>
</reference>
<evidence type="ECO:0000256" key="4">
    <source>
        <dbReference type="ARBA" id="ARBA00023163"/>
    </source>
</evidence>
<dbReference type="PANTHER" id="PTHR30579">
    <property type="entry name" value="TRANSCRIPTIONAL REGULATOR"/>
    <property type="match status" value="1"/>
</dbReference>
<proteinExistence type="inferred from homology"/>
<dbReference type="GO" id="GO:0003677">
    <property type="term" value="F:DNA binding"/>
    <property type="evidence" value="ECO:0007669"/>
    <property type="project" value="UniProtKB-KW"/>
</dbReference>
<dbReference type="InterPro" id="IPR005119">
    <property type="entry name" value="LysR_subst-bd"/>
</dbReference>
<name>A0A2T3LC54_9GAMM</name>
<dbReference type="PRINTS" id="PR00039">
    <property type="entry name" value="HTHLYSR"/>
</dbReference>
<gene>
    <name evidence="6" type="ORF">C9J47_06570</name>
</gene>
<dbReference type="InterPro" id="IPR000847">
    <property type="entry name" value="LysR_HTH_N"/>
</dbReference>
<dbReference type="FunFam" id="1.10.10.10:FF:000001">
    <property type="entry name" value="LysR family transcriptional regulator"/>
    <property type="match status" value="1"/>
</dbReference>